<dbReference type="EMBL" id="KN832977">
    <property type="protein sequence ID" value="KIM88451.1"/>
    <property type="molecule type" value="Genomic_DNA"/>
</dbReference>
<dbReference type="AlphaFoldDB" id="A0A0C3GCT0"/>
<proteinExistence type="predicted"/>
<keyword evidence="3" id="KW-1185">Reference proteome</keyword>
<keyword evidence="1" id="KW-0472">Membrane</keyword>
<organism evidence="2 3">
    <name type="scientific">Piloderma croceum (strain F 1598)</name>
    <dbReference type="NCBI Taxonomy" id="765440"/>
    <lineage>
        <taxon>Eukaryota</taxon>
        <taxon>Fungi</taxon>
        <taxon>Dikarya</taxon>
        <taxon>Basidiomycota</taxon>
        <taxon>Agaricomycotina</taxon>
        <taxon>Agaricomycetes</taxon>
        <taxon>Agaricomycetidae</taxon>
        <taxon>Atheliales</taxon>
        <taxon>Atheliaceae</taxon>
        <taxon>Piloderma</taxon>
    </lineage>
</organism>
<keyword evidence="1" id="KW-0812">Transmembrane</keyword>
<sequence length="284" mass="31404">MASILTQHDADHHLPHHLADMQPKTYTPVSMDEPLQIQPYADVPAPKSHRRSFFAMDGFLMSCIIPPFMGFSFVGLGLFIIYGHTTLVISHSTEHAAVISQGFTALSAFWHFLALLPALSVVQSVRSEEWWRRLLKKTSFNRANSVSSNISGSFAHTVEIVVAWSSLYFKSAWIAALFIIVLVDIAPGAIQVEVGSNAVPASFQVPALPPNSIYSNYSEPFLFTGDQFHASMDLAPIYYKANMFAGTYVKAAPPTPNALVPRPNISPGQGYRYLTDVVFMDYQC</sequence>
<dbReference type="InParanoid" id="A0A0C3GCT0"/>
<name>A0A0C3GCT0_PILCF</name>
<feature type="transmembrane region" description="Helical" evidence="1">
    <location>
        <begin position="102"/>
        <end position="125"/>
    </location>
</feature>
<evidence type="ECO:0000256" key="1">
    <source>
        <dbReference type="SAM" id="Phobius"/>
    </source>
</evidence>
<dbReference type="Proteomes" id="UP000054166">
    <property type="component" value="Unassembled WGS sequence"/>
</dbReference>
<gene>
    <name evidence="2" type="ORF">PILCRDRAFT_814353</name>
</gene>
<dbReference type="HOGENOM" id="CLU_981961_0_0_1"/>
<evidence type="ECO:0000313" key="2">
    <source>
        <dbReference type="EMBL" id="KIM88451.1"/>
    </source>
</evidence>
<feature type="non-terminal residue" evidence="2">
    <location>
        <position position="284"/>
    </location>
</feature>
<protein>
    <submittedName>
        <fullName evidence="2">Uncharacterized protein</fullName>
    </submittedName>
</protein>
<keyword evidence="1" id="KW-1133">Transmembrane helix</keyword>
<reference evidence="3" key="2">
    <citation type="submission" date="2015-01" db="EMBL/GenBank/DDBJ databases">
        <title>Evolutionary Origins and Diversification of the Mycorrhizal Mutualists.</title>
        <authorList>
            <consortium name="DOE Joint Genome Institute"/>
            <consortium name="Mycorrhizal Genomics Consortium"/>
            <person name="Kohler A."/>
            <person name="Kuo A."/>
            <person name="Nagy L.G."/>
            <person name="Floudas D."/>
            <person name="Copeland A."/>
            <person name="Barry K.W."/>
            <person name="Cichocki N."/>
            <person name="Veneault-Fourrey C."/>
            <person name="LaButti K."/>
            <person name="Lindquist E.A."/>
            <person name="Lipzen A."/>
            <person name="Lundell T."/>
            <person name="Morin E."/>
            <person name="Murat C."/>
            <person name="Riley R."/>
            <person name="Ohm R."/>
            <person name="Sun H."/>
            <person name="Tunlid A."/>
            <person name="Henrissat B."/>
            <person name="Grigoriev I.V."/>
            <person name="Hibbett D.S."/>
            <person name="Martin F."/>
        </authorList>
    </citation>
    <scope>NUCLEOTIDE SEQUENCE [LARGE SCALE GENOMIC DNA]</scope>
    <source>
        <strain evidence="3">F 1598</strain>
    </source>
</reference>
<evidence type="ECO:0000313" key="3">
    <source>
        <dbReference type="Proteomes" id="UP000054166"/>
    </source>
</evidence>
<accession>A0A0C3GCT0</accession>
<feature type="transmembrane region" description="Helical" evidence="1">
    <location>
        <begin position="59"/>
        <end position="82"/>
    </location>
</feature>
<reference evidence="2 3" key="1">
    <citation type="submission" date="2014-04" db="EMBL/GenBank/DDBJ databases">
        <authorList>
            <consortium name="DOE Joint Genome Institute"/>
            <person name="Kuo A."/>
            <person name="Tarkka M."/>
            <person name="Buscot F."/>
            <person name="Kohler A."/>
            <person name="Nagy L.G."/>
            <person name="Floudas D."/>
            <person name="Copeland A."/>
            <person name="Barry K.W."/>
            <person name="Cichocki N."/>
            <person name="Veneault-Fourrey C."/>
            <person name="LaButti K."/>
            <person name="Lindquist E.A."/>
            <person name="Lipzen A."/>
            <person name="Lundell T."/>
            <person name="Morin E."/>
            <person name="Murat C."/>
            <person name="Sun H."/>
            <person name="Tunlid A."/>
            <person name="Henrissat B."/>
            <person name="Grigoriev I.V."/>
            <person name="Hibbett D.S."/>
            <person name="Martin F."/>
            <person name="Nordberg H.P."/>
            <person name="Cantor M.N."/>
            <person name="Hua S.X."/>
        </authorList>
    </citation>
    <scope>NUCLEOTIDE SEQUENCE [LARGE SCALE GENOMIC DNA]</scope>
    <source>
        <strain evidence="2 3">F 1598</strain>
    </source>
</reference>